<comment type="similarity">
    <text evidence="1 4 7">Belongs to the tRNA pseudouridine synthase TruA family.</text>
</comment>
<feature type="binding site" evidence="4 6">
    <location>
        <position position="113"/>
    </location>
    <ligand>
        <name>substrate</name>
    </ligand>
</feature>
<comment type="catalytic activity">
    <reaction evidence="4 7">
        <text>uridine(38/39/40) in tRNA = pseudouridine(38/39/40) in tRNA</text>
        <dbReference type="Rhea" id="RHEA:22376"/>
        <dbReference type="Rhea" id="RHEA-COMP:10085"/>
        <dbReference type="Rhea" id="RHEA-COMP:10087"/>
        <dbReference type="ChEBI" id="CHEBI:65314"/>
        <dbReference type="ChEBI" id="CHEBI:65315"/>
        <dbReference type="EC" id="5.4.99.12"/>
    </reaction>
</comment>
<dbReference type="OrthoDB" id="9811823at2"/>
<gene>
    <name evidence="4" type="primary">truA</name>
    <name evidence="9" type="ORF">P618_201154</name>
</gene>
<evidence type="ECO:0000256" key="2">
    <source>
        <dbReference type="ARBA" id="ARBA00022694"/>
    </source>
</evidence>
<dbReference type="InterPro" id="IPR020094">
    <property type="entry name" value="TruA/RsuA/RluB/E/F_N"/>
</dbReference>
<keyword evidence="2 4" id="KW-0819">tRNA processing</keyword>
<dbReference type="eggNOG" id="COG0101">
    <property type="taxonomic scope" value="Bacteria"/>
</dbReference>
<dbReference type="NCBIfam" id="TIGR00071">
    <property type="entry name" value="hisT_truA"/>
    <property type="match status" value="1"/>
</dbReference>
<evidence type="ECO:0000259" key="8">
    <source>
        <dbReference type="Pfam" id="PF01416"/>
    </source>
</evidence>
<dbReference type="EC" id="5.4.99.12" evidence="4"/>
<evidence type="ECO:0000313" key="9">
    <source>
        <dbReference type="EMBL" id="ETZ06680.1"/>
    </source>
</evidence>
<dbReference type="PIRSF" id="PIRSF001430">
    <property type="entry name" value="tRNA_psdUrid_synth"/>
    <property type="match status" value="1"/>
</dbReference>
<dbReference type="GO" id="GO:0003723">
    <property type="term" value="F:RNA binding"/>
    <property type="evidence" value="ECO:0007669"/>
    <property type="project" value="InterPro"/>
</dbReference>
<evidence type="ECO:0000256" key="6">
    <source>
        <dbReference type="PIRSR" id="PIRSR001430-2"/>
    </source>
</evidence>
<keyword evidence="10" id="KW-1185">Reference proteome</keyword>
<reference evidence="9 10" key="1">
    <citation type="journal article" date="2014" name="FEMS Microbiol. Lett.">
        <title>Draft genome sequences of three Holospora species (Holospora obtusa, Holospora undulata, and Holospora elegans), endonuclear symbiotic bacteria of the ciliate Paramecium caudatum.</title>
        <authorList>
            <person name="Dohra H."/>
            <person name="Tanaka K."/>
            <person name="Suzuki T."/>
            <person name="Fujishima M."/>
            <person name="Suzuki H."/>
        </authorList>
    </citation>
    <scope>NUCLEOTIDE SEQUENCE [LARGE SCALE GENOMIC DNA]</scope>
    <source>
        <strain evidence="9 10">F1</strain>
    </source>
</reference>
<dbReference type="GO" id="GO:0031119">
    <property type="term" value="P:tRNA pseudouridine synthesis"/>
    <property type="evidence" value="ECO:0007669"/>
    <property type="project" value="UniProtKB-UniRule"/>
</dbReference>
<dbReference type="STRING" id="1399147.P618_201154"/>
<accession>W6TFA8</accession>
<evidence type="ECO:0000313" key="10">
    <source>
        <dbReference type="Proteomes" id="UP000019112"/>
    </source>
</evidence>
<sequence length="252" mass="29284">MSFRYALKIEYDGKKFSGWQSQTLSPVSVQKRLEQAFLDLTQEVVHIYAAGRTDSGVHAEGQVAHVDFQRAYSIDRLCKGANYYLKNSGVQILNAQSVDKDFHARFSAKYRIYRYMLITRPHVSPLWGDRAWWVRKSVDRARLLDAAELLKGTWDFSNFRNSACQATNTLRTLDQVGVKDSDLFLCIRFYAKSFLHRQVRMMMGAMIQFATQEITLKEFLEYLSPKQFIKKPFTAPAHGLYLENIVYNDFVF</sequence>
<comment type="subunit">
    <text evidence="4">Homodimer.</text>
</comment>
<dbReference type="EMBL" id="AWTR02000091">
    <property type="protein sequence ID" value="ETZ06680.1"/>
    <property type="molecule type" value="Genomic_DNA"/>
</dbReference>
<feature type="domain" description="Pseudouridine synthase I TruA alpha/beta" evidence="8">
    <location>
        <begin position="10"/>
        <end position="106"/>
    </location>
</feature>
<dbReference type="PANTHER" id="PTHR11142:SF0">
    <property type="entry name" value="TRNA PSEUDOURIDINE SYNTHASE-LIKE 1"/>
    <property type="match status" value="1"/>
</dbReference>
<organism evidence="9 10">
    <name type="scientific">Holospora obtusa F1</name>
    <dbReference type="NCBI Taxonomy" id="1399147"/>
    <lineage>
        <taxon>Bacteria</taxon>
        <taxon>Pseudomonadati</taxon>
        <taxon>Pseudomonadota</taxon>
        <taxon>Alphaproteobacteria</taxon>
        <taxon>Holosporales</taxon>
        <taxon>Holosporaceae</taxon>
        <taxon>Holospora</taxon>
    </lineage>
</organism>
<dbReference type="AlphaFoldDB" id="W6TFA8"/>
<dbReference type="Pfam" id="PF01416">
    <property type="entry name" value="PseudoU_synth_1"/>
    <property type="match status" value="2"/>
</dbReference>
<dbReference type="InterPro" id="IPR001406">
    <property type="entry name" value="PsdUridine_synth_TruA"/>
</dbReference>
<feature type="domain" description="Pseudouridine synthase I TruA alpha/beta" evidence="8">
    <location>
        <begin position="146"/>
        <end position="248"/>
    </location>
</feature>
<dbReference type="PANTHER" id="PTHR11142">
    <property type="entry name" value="PSEUDOURIDYLATE SYNTHASE"/>
    <property type="match status" value="1"/>
</dbReference>
<dbReference type="HAMAP" id="MF_00171">
    <property type="entry name" value="TruA"/>
    <property type="match status" value="1"/>
</dbReference>
<dbReference type="InterPro" id="IPR020097">
    <property type="entry name" value="PsdUridine_synth_TruA_a/b_dom"/>
</dbReference>
<proteinExistence type="inferred from homology"/>
<comment type="caution">
    <text evidence="9">The sequence shown here is derived from an EMBL/GenBank/DDBJ whole genome shotgun (WGS) entry which is preliminary data.</text>
</comment>
<dbReference type="InterPro" id="IPR020103">
    <property type="entry name" value="PsdUridine_synth_cat_dom_sf"/>
</dbReference>
<keyword evidence="3 4" id="KW-0413">Isomerase</keyword>
<comment type="caution">
    <text evidence="4">Lacks conserved residue(s) required for the propagation of feature annotation.</text>
</comment>
<dbReference type="Proteomes" id="UP000019112">
    <property type="component" value="Unassembled WGS sequence"/>
</dbReference>
<evidence type="ECO:0000256" key="5">
    <source>
        <dbReference type="PIRSR" id="PIRSR001430-1"/>
    </source>
</evidence>
<evidence type="ECO:0000256" key="3">
    <source>
        <dbReference type="ARBA" id="ARBA00023235"/>
    </source>
</evidence>
<dbReference type="GO" id="GO:0160147">
    <property type="term" value="F:tRNA pseudouridine(38-40) synthase activity"/>
    <property type="evidence" value="ECO:0007669"/>
    <property type="project" value="UniProtKB-EC"/>
</dbReference>
<dbReference type="SUPFAM" id="SSF55120">
    <property type="entry name" value="Pseudouridine synthase"/>
    <property type="match status" value="1"/>
</dbReference>
<dbReference type="CDD" id="cd02570">
    <property type="entry name" value="PseudoU_synth_EcTruA"/>
    <property type="match status" value="1"/>
</dbReference>
<feature type="active site" description="Nucleophile" evidence="4 5">
    <location>
        <position position="54"/>
    </location>
</feature>
<evidence type="ECO:0000256" key="7">
    <source>
        <dbReference type="RuleBase" id="RU003792"/>
    </source>
</evidence>
<comment type="function">
    <text evidence="4">Formation of pseudouridine at positions 38, 39 and 40 in the anticodon stem and loop of transfer RNAs.</text>
</comment>
<dbReference type="Gene3D" id="3.30.70.660">
    <property type="entry name" value="Pseudouridine synthase I, catalytic domain, C-terminal subdomain"/>
    <property type="match status" value="1"/>
</dbReference>
<evidence type="ECO:0000256" key="4">
    <source>
        <dbReference type="HAMAP-Rule" id="MF_00171"/>
    </source>
</evidence>
<evidence type="ECO:0000256" key="1">
    <source>
        <dbReference type="ARBA" id="ARBA00009375"/>
    </source>
</evidence>
<protein>
    <recommendedName>
        <fullName evidence="4">tRNA pseudouridine synthase A</fullName>
        <ecNumber evidence="4">5.4.99.12</ecNumber>
    </recommendedName>
    <alternativeName>
        <fullName evidence="4">tRNA pseudouridine(38-40) synthase</fullName>
    </alternativeName>
    <alternativeName>
        <fullName evidence="4">tRNA pseudouridylate synthase I</fullName>
    </alternativeName>
    <alternativeName>
        <fullName evidence="4">tRNA-uridine isomerase I</fullName>
    </alternativeName>
</protein>
<dbReference type="InterPro" id="IPR020095">
    <property type="entry name" value="PsdUridine_synth_TruA_C"/>
</dbReference>
<dbReference type="FunFam" id="3.30.70.580:FF:000001">
    <property type="entry name" value="tRNA pseudouridine synthase A"/>
    <property type="match status" value="1"/>
</dbReference>
<name>W6TFA8_HOLOB</name>
<dbReference type="Gene3D" id="3.30.70.580">
    <property type="entry name" value="Pseudouridine synthase I, catalytic domain, N-terminal subdomain"/>
    <property type="match status" value="1"/>
</dbReference>
<dbReference type="RefSeq" id="WP_021828076.1">
    <property type="nucleotide sequence ID" value="NZ_AWTR02000091.1"/>
</dbReference>